<dbReference type="Pfam" id="PF00566">
    <property type="entry name" value="RabGAP-TBC"/>
    <property type="match status" value="1"/>
</dbReference>
<feature type="region of interest" description="Disordered" evidence="2">
    <location>
        <begin position="367"/>
        <end position="396"/>
    </location>
</feature>
<feature type="domain" description="Rab-GAP TBC" evidence="3">
    <location>
        <begin position="73"/>
        <end position="248"/>
    </location>
</feature>
<sequence>MPSPTSSKRFIRRPRRRRRLVLTRHVAGPSNPGRLRQRSRQLVTAKAPPAPFPRAYPSLAQVTDMAYHNALGLVSHRNRRQVWPQLLLCGHLATPGHTMVTHPDETQVQRDIGRTHLVLPSLHQQVELERIIVTVLRRQAWLRYYQGFNDVCTVFLLVLGADRALDACENAALLHFRDFMSHDFTYVHAYLGCIYTLVQHDDPELYGQIVATSLPPYFATSWLLTWFSHNLRDLQLVGRLFDFFLTQSPLMPVYVAAAELMALEPDFPLWHQFLGEVPGRLTLGDVNHLIAEADRLWKLYSPANLFAYGFHPSSCTQTYGSARDVMLVTMQPKSPADIDVYWDLADALPGLLPPPSSRVATKASPLVSHPLDATDPTGPALATTWPRDKEQEEPQRAIQSIWTVTRDRLKAYGRRHKVYPDNIPRQTMLVATIYIAAAVIFWLQAQPPL</sequence>
<keyword evidence="5" id="KW-1185">Reference proteome</keyword>
<keyword evidence="1" id="KW-0343">GTPase activation</keyword>
<feature type="region of interest" description="Disordered" evidence="2">
    <location>
        <begin position="27"/>
        <end position="48"/>
    </location>
</feature>
<dbReference type="AlphaFoldDB" id="A0A9W8B268"/>
<dbReference type="PROSITE" id="PS50086">
    <property type="entry name" value="TBC_RABGAP"/>
    <property type="match status" value="1"/>
</dbReference>
<organism evidence="4 5">
    <name type="scientific">Dimargaris verticillata</name>
    <dbReference type="NCBI Taxonomy" id="2761393"/>
    <lineage>
        <taxon>Eukaryota</taxon>
        <taxon>Fungi</taxon>
        <taxon>Fungi incertae sedis</taxon>
        <taxon>Zoopagomycota</taxon>
        <taxon>Kickxellomycotina</taxon>
        <taxon>Dimargaritomycetes</taxon>
        <taxon>Dimargaritales</taxon>
        <taxon>Dimargaritaceae</taxon>
        <taxon>Dimargaris</taxon>
    </lineage>
</organism>
<dbReference type="InterPro" id="IPR000195">
    <property type="entry name" value="Rab-GAP-TBC_dom"/>
</dbReference>
<name>A0A9W8B268_9FUNG</name>
<feature type="compositionally biased region" description="Basic and acidic residues" evidence="2">
    <location>
        <begin position="386"/>
        <end position="395"/>
    </location>
</feature>
<evidence type="ECO:0000256" key="2">
    <source>
        <dbReference type="SAM" id="MobiDB-lite"/>
    </source>
</evidence>
<dbReference type="Proteomes" id="UP001151582">
    <property type="component" value="Unassembled WGS sequence"/>
</dbReference>
<dbReference type="PANTHER" id="PTHR20913:SF7">
    <property type="entry name" value="RE60063P"/>
    <property type="match status" value="1"/>
</dbReference>
<dbReference type="Gene3D" id="1.10.472.80">
    <property type="entry name" value="Ypt/Rab-GAP domain of gyp1p, domain 3"/>
    <property type="match status" value="1"/>
</dbReference>
<proteinExistence type="predicted"/>
<dbReference type="Gene3D" id="1.10.8.1310">
    <property type="match status" value="1"/>
</dbReference>
<evidence type="ECO:0000259" key="3">
    <source>
        <dbReference type="PROSITE" id="PS50086"/>
    </source>
</evidence>
<dbReference type="SUPFAM" id="SSF47923">
    <property type="entry name" value="Ypt/Rab-GAP domain of gyp1p"/>
    <property type="match status" value="2"/>
</dbReference>
<evidence type="ECO:0000256" key="1">
    <source>
        <dbReference type="ARBA" id="ARBA00022468"/>
    </source>
</evidence>
<dbReference type="OrthoDB" id="206700at2759"/>
<dbReference type="EMBL" id="JANBQB010000314">
    <property type="protein sequence ID" value="KAJ1977877.1"/>
    <property type="molecule type" value="Genomic_DNA"/>
</dbReference>
<accession>A0A9W8B268</accession>
<dbReference type="PANTHER" id="PTHR20913">
    <property type="entry name" value="TBC1 DOMAIN FAMILY MEMBER 20/GTPASE"/>
    <property type="match status" value="1"/>
</dbReference>
<dbReference type="InterPro" id="IPR045913">
    <property type="entry name" value="TBC20/Gyp8-like"/>
</dbReference>
<comment type="caution">
    <text evidence="4">The sequence shown here is derived from an EMBL/GenBank/DDBJ whole genome shotgun (WGS) entry which is preliminary data.</text>
</comment>
<evidence type="ECO:0000313" key="4">
    <source>
        <dbReference type="EMBL" id="KAJ1977877.1"/>
    </source>
</evidence>
<evidence type="ECO:0000313" key="5">
    <source>
        <dbReference type="Proteomes" id="UP001151582"/>
    </source>
</evidence>
<dbReference type="GO" id="GO:0005789">
    <property type="term" value="C:endoplasmic reticulum membrane"/>
    <property type="evidence" value="ECO:0007669"/>
    <property type="project" value="TreeGrafter"/>
</dbReference>
<dbReference type="GO" id="GO:0006888">
    <property type="term" value="P:endoplasmic reticulum to Golgi vesicle-mediated transport"/>
    <property type="evidence" value="ECO:0007669"/>
    <property type="project" value="TreeGrafter"/>
</dbReference>
<dbReference type="GO" id="GO:0005096">
    <property type="term" value="F:GTPase activator activity"/>
    <property type="evidence" value="ECO:0007669"/>
    <property type="project" value="UniProtKB-KW"/>
</dbReference>
<reference evidence="4" key="1">
    <citation type="submission" date="2022-07" db="EMBL/GenBank/DDBJ databases">
        <title>Phylogenomic reconstructions and comparative analyses of Kickxellomycotina fungi.</title>
        <authorList>
            <person name="Reynolds N.K."/>
            <person name="Stajich J.E."/>
            <person name="Barry K."/>
            <person name="Grigoriev I.V."/>
            <person name="Crous P."/>
            <person name="Smith M.E."/>
        </authorList>
    </citation>
    <scope>NUCLEOTIDE SEQUENCE</scope>
    <source>
        <strain evidence="4">RSA 567</strain>
    </source>
</reference>
<dbReference type="SMART" id="SM00164">
    <property type="entry name" value="TBC"/>
    <property type="match status" value="1"/>
</dbReference>
<gene>
    <name evidence="4" type="primary">GYP8_1</name>
    <name evidence="4" type="ORF">H4R34_003415</name>
</gene>
<dbReference type="InterPro" id="IPR035969">
    <property type="entry name" value="Rab-GAP_TBC_sf"/>
</dbReference>
<protein>
    <submittedName>
        <fullName evidence="4">GTPase-activating protein gyp8</fullName>
    </submittedName>
</protein>